<dbReference type="InterPro" id="IPR017871">
    <property type="entry name" value="ABC_transporter-like_CS"/>
</dbReference>
<dbReference type="Gene3D" id="1.20.1560.10">
    <property type="entry name" value="ABC transporter type 1, transmembrane domain"/>
    <property type="match status" value="1"/>
</dbReference>
<proteinExistence type="predicted"/>
<dbReference type="RefSeq" id="WP_115085074.1">
    <property type="nucleotide sequence ID" value="NZ_CBCSFG010000004.1"/>
</dbReference>
<keyword evidence="13" id="KW-0645">Protease</keyword>
<keyword evidence="2" id="KW-0813">Transport</keyword>
<gene>
    <name evidence="13" type="primary">aprD</name>
    <name evidence="13" type="ORF">CCOS864_00698</name>
</gene>
<dbReference type="GO" id="GO:0034040">
    <property type="term" value="F:ATPase-coupled lipid transmembrane transporter activity"/>
    <property type="evidence" value="ECO:0007669"/>
    <property type="project" value="TreeGrafter"/>
</dbReference>
<feature type="transmembrane region" description="Helical" evidence="10">
    <location>
        <begin position="155"/>
        <end position="173"/>
    </location>
</feature>
<dbReference type="GO" id="GO:0005524">
    <property type="term" value="F:ATP binding"/>
    <property type="evidence" value="ECO:0007669"/>
    <property type="project" value="UniProtKB-KW"/>
</dbReference>
<dbReference type="CDD" id="cd18586">
    <property type="entry name" value="ABC_6TM_PrtD_like"/>
    <property type="match status" value="1"/>
</dbReference>
<dbReference type="GO" id="GO:0140359">
    <property type="term" value="F:ABC-type transporter activity"/>
    <property type="evidence" value="ECO:0007669"/>
    <property type="project" value="InterPro"/>
</dbReference>
<dbReference type="InterPro" id="IPR027417">
    <property type="entry name" value="P-loop_NTPase"/>
</dbReference>
<feature type="region of interest" description="Disordered" evidence="9">
    <location>
        <begin position="559"/>
        <end position="596"/>
    </location>
</feature>
<comment type="subcellular location">
    <subcellularLocation>
        <location evidence="1">Cell membrane</location>
        <topology evidence="1">Multi-pass membrane protein</topology>
    </subcellularLocation>
</comment>
<dbReference type="Gene3D" id="3.40.50.300">
    <property type="entry name" value="P-loop containing nucleotide triphosphate hydrolases"/>
    <property type="match status" value="1"/>
</dbReference>
<feature type="domain" description="ABC transporter" evidence="11">
    <location>
        <begin position="330"/>
        <end position="565"/>
    </location>
</feature>
<keyword evidence="14" id="KW-1185">Reference proteome</keyword>
<evidence type="ECO:0000259" key="11">
    <source>
        <dbReference type="PROSITE" id="PS50893"/>
    </source>
</evidence>
<accession>A0A380SUM3</accession>
<evidence type="ECO:0000259" key="12">
    <source>
        <dbReference type="PROSITE" id="PS50929"/>
    </source>
</evidence>
<dbReference type="PANTHER" id="PTHR24221:SF248">
    <property type="entry name" value="ABC TRANSPORTER TRANSMEMBRANE REGION"/>
    <property type="match status" value="1"/>
</dbReference>
<dbReference type="InterPro" id="IPR011527">
    <property type="entry name" value="ABC1_TM_dom"/>
</dbReference>
<dbReference type="GO" id="GO:0006508">
    <property type="term" value="P:proteolysis"/>
    <property type="evidence" value="ECO:0007669"/>
    <property type="project" value="UniProtKB-KW"/>
</dbReference>
<dbReference type="SUPFAM" id="SSF90123">
    <property type="entry name" value="ABC transporter transmembrane region"/>
    <property type="match status" value="1"/>
</dbReference>
<dbReference type="Pfam" id="PF00664">
    <property type="entry name" value="ABC_membrane"/>
    <property type="match status" value="1"/>
</dbReference>
<keyword evidence="5" id="KW-0547">Nucleotide-binding</keyword>
<dbReference type="InterPro" id="IPR003439">
    <property type="entry name" value="ABC_transporter-like_ATP-bd"/>
</dbReference>
<feature type="transmembrane region" description="Helical" evidence="10">
    <location>
        <begin position="54"/>
        <end position="74"/>
    </location>
</feature>
<dbReference type="EMBL" id="UIDD01000003">
    <property type="protein sequence ID" value="SUQ61284.1"/>
    <property type="molecule type" value="Genomic_DNA"/>
</dbReference>
<evidence type="ECO:0000256" key="2">
    <source>
        <dbReference type="ARBA" id="ARBA00022448"/>
    </source>
</evidence>
<evidence type="ECO:0000256" key="8">
    <source>
        <dbReference type="ARBA" id="ARBA00023136"/>
    </source>
</evidence>
<dbReference type="PROSITE" id="PS50929">
    <property type="entry name" value="ABC_TM1F"/>
    <property type="match status" value="1"/>
</dbReference>
<keyword evidence="3" id="KW-1003">Cell membrane</keyword>
<keyword evidence="8 10" id="KW-0472">Membrane</keyword>
<dbReference type="InterPro" id="IPR036640">
    <property type="entry name" value="ABC1_TM_sf"/>
</dbReference>
<feature type="domain" description="ABC transmembrane type-1" evidence="12">
    <location>
        <begin position="23"/>
        <end position="299"/>
    </location>
</feature>
<keyword evidence="4 10" id="KW-0812">Transmembrane</keyword>
<dbReference type="PANTHER" id="PTHR24221">
    <property type="entry name" value="ATP-BINDING CASSETTE SUB-FAMILY B"/>
    <property type="match status" value="1"/>
</dbReference>
<dbReference type="GO" id="GO:0030253">
    <property type="term" value="P:protein secretion by the type I secretion system"/>
    <property type="evidence" value="ECO:0007669"/>
    <property type="project" value="InterPro"/>
</dbReference>
<dbReference type="GO" id="GO:0005886">
    <property type="term" value="C:plasma membrane"/>
    <property type="evidence" value="ECO:0007669"/>
    <property type="project" value="UniProtKB-SubCell"/>
</dbReference>
<dbReference type="AlphaFoldDB" id="A0A380SUM3"/>
<dbReference type="SMART" id="SM00382">
    <property type="entry name" value="AAA"/>
    <property type="match status" value="1"/>
</dbReference>
<dbReference type="InterPro" id="IPR003593">
    <property type="entry name" value="AAA+_ATPase"/>
</dbReference>
<feature type="transmembrane region" description="Helical" evidence="10">
    <location>
        <begin position="127"/>
        <end position="149"/>
    </location>
</feature>
<dbReference type="InterPro" id="IPR047957">
    <property type="entry name" value="ABC_AprD-like_6TM"/>
</dbReference>
<dbReference type="GO" id="GO:0008233">
    <property type="term" value="F:peptidase activity"/>
    <property type="evidence" value="ECO:0007669"/>
    <property type="project" value="UniProtKB-KW"/>
</dbReference>
<keyword evidence="7 10" id="KW-1133">Transmembrane helix</keyword>
<organism evidence="13 14">
    <name type="scientific">Pseudomonas wadenswilerensis</name>
    <dbReference type="NCBI Taxonomy" id="1785161"/>
    <lineage>
        <taxon>Bacteria</taxon>
        <taxon>Pseudomonadati</taxon>
        <taxon>Pseudomonadota</taxon>
        <taxon>Gammaproteobacteria</taxon>
        <taxon>Pseudomonadales</taxon>
        <taxon>Pseudomonadaceae</taxon>
        <taxon>Pseudomonas</taxon>
    </lineage>
</organism>
<dbReference type="InterPro" id="IPR039421">
    <property type="entry name" value="Type_1_exporter"/>
</dbReference>
<feature type="transmembrane region" description="Helical" evidence="10">
    <location>
        <begin position="20"/>
        <end position="42"/>
    </location>
</feature>
<evidence type="ECO:0000256" key="9">
    <source>
        <dbReference type="SAM" id="MobiDB-lite"/>
    </source>
</evidence>
<protein>
    <submittedName>
        <fullName evidence="13">Alkaline protease secretion ATP-binding protein AprD</fullName>
    </submittedName>
</protein>
<dbReference type="GO" id="GO:0016887">
    <property type="term" value="F:ATP hydrolysis activity"/>
    <property type="evidence" value="ECO:0007669"/>
    <property type="project" value="InterPro"/>
</dbReference>
<evidence type="ECO:0000256" key="6">
    <source>
        <dbReference type="ARBA" id="ARBA00022840"/>
    </source>
</evidence>
<keyword evidence="6 13" id="KW-0067">ATP-binding</keyword>
<keyword evidence="13" id="KW-0378">Hydrolase</keyword>
<evidence type="ECO:0000256" key="7">
    <source>
        <dbReference type="ARBA" id="ARBA00022989"/>
    </source>
</evidence>
<dbReference type="GO" id="GO:0030256">
    <property type="term" value="C:type I protein secretion system complex"/>
    <property type="evidence" value="ECO:0007669"/>
    <property type="project" value="InterPro"/>
</dbReference>
<dbReference type="Proteomes" id="UP000255177">
    <property type="component" value="Unassembled WGS sequence"/>
</dbReference>
<evidence type="ECO:0000313" key="13">
    <source>
        <dbReference type="EMBL" id="SUQ61284.1"/>
    </source>
</evidence>
<dbReference type="SUPFAM" id="SSF52540">
    <property type="entry name" value="P-loop containing nucleoside triphosphate hydrolases"/>
    <property type="match status" value="1"/>
</dbReference>
<sequence length="596" mass="64401">MRSTPENSLKHALKTCRDSFVSVGFFSFFINALMLVPTFYMLQVYGRVMASGSLTTLAMLTLIMTGLLITLASLEWVRSRIMIRVSTRLDVLLSRQVYKASFKRALESGGMDASAQSLNDLTGLRQFLSGNGLFAFFDAPWLPIYIAVMFAFHPWFGWVATGSAVLLLLLAFINERLTGPVLAQANKEHIGATLYTTKNLRNAEVIESMGMLETLMDRWGRRQRSVLLLQSLASDRAALFSTLSRSFRLLVQSLVLGLGAYLAVDHQVGAGMVFAGAVLLGRALAPIDLIIGGWKGFIAARSQYSRLNDILDKQQAQPERLSLPAPQGHVQVENLIVAAPGSKTPIIKNISFSVPAGCVVGIIGPSASGKSTLARALMGVWAPQQGVVRLDGADISAWDKQELGPHIGYLPQDIELFEGSVAENIARFAEVDSAKVIQAARTAGVHEMILLLPDGYDTIIGSEGVMLSGGQRQRIGLARALYGNPRLIILDEPNSNLDDVGDRALAAAIQQLKQTGATLFVITHRTNIVSQLDRLMVMRAGVISLYGPRDHVLAELNAQQPPVQKPAMPAPAGASVAPVETSKGNGNDLYDAQPSN</sequence>
<dbReference type="CDD" id="cd03246">
    <property type="entry name" value="ABCC_Protease_Secretion"/>
    <property type="match status" value="1"/>
</dbReference>
<name>A0A380SUM3_9PSED</name>
<dbReference type="InterPro" id="IPR010128">
    <property type="entry name" value="ATPase_T1SS_PrtD-like"/>
</dbReference>
<evidence type="ECO:0000256" key="3">
    <source>
        <dbReference type="ARBA" id="ARBA00022475"/>
    </source>
</evidence>
<evidence type="ECO:0000256" key="1">
    <source>
        <dbReference type="ARBA" id="ARBA00004651"/>
    </source>
</evidence>
<evidence type="ECO:0000256" key="10">
    <source>
        <dbReference type="SAM" id="Phobius"/>
    </source>
</evidence>
<reference evidence="14" key="1">
    <citation type="submission" date="2018-07" db="EMBL/GenBank/DDBJ databases">
        <authorList>
            <person name="Blom J."/>
        </authorList>
    </citation>
    <scope>NUCLEOTIDE SEQUENCE [LARGE SCALE GENOMIC DNA]</scope>
    <source>
        <strain evidence="14">CCOS 864</strain>
    </source>
</reference>
<evidence type="ECO:0000256" key="4">
    <source>
        <dbReference type="ARBA" id="ARBA00022692"/>
    </source>
</evidence>
<dbReference type="Pfam" id="PF00005">
    <property type="entry name" value="ABC_tran"/>
    <property type="match status" value="1"/>
</dbReference>
<evidence type="ECO:0000256" key="5">
    <source>
        <dbReference type="ARBA" id="ARBA00022741"/>
    </source>
</evidence>
<dbReference type="PROSITE" id="PS50893">
    <property type="entry name" value="ABC_TRANSPORTER_2"/>
    <property type="match status" value="1"/>
</dbReference>
<dbReference type="PROSITE" id="PS00211">
    <property type="entry name" value="ABC_TRANSPORTER_1"/>
    <property type="match status" value="1"/>
</dbReference>
<dbReference type="FunFam" id="3.40.50.300:FF:001444">
    <property type="entry name" value="ABC transporter ATP-binding protein"/>
    <property type="match status" value="1"/>
</dbReference>
<evidence type="ECO:0000313" key="14">
    <source>
        <dbReference type="Proteomes" id="UP000255177"/>
    </source>
</evidence>
<dbReference type="NCBIfam" id="TIGR01842">
    <property type="entry name" value="type_I_sec_PrtD"/>
    <property type="match status" value="1"/>
</dbReference>